<organism evidence="1 2">
    <name type="scientific">Frigoriglobus tundricola</name>
    <dbReference type="NCBI Taxonomy" id="2774151"/>
    <lineage>
        <taxon>Bacteria</taxon>
        <taxon>Pseudomonadati</taxon>
        <taxon>Planctomycetota</taxon>
        <taxon>Planctomycetia</taxon>
        <taxon>Gemmatales</taxon>
        <taxon>Gemmataceae</taxon>
        <taxon>Frigoriglobus</taxon>
    </lineage>
</organism>
<dbReference type="EMBL" id="CP053452">
    <property type="protein sequence ID" value="QJW97268.1"/>
    <property type="molecule type" value="Genomic_DNA"/>
</dbReference>
<dbReference type="Proteomes" id="UP000503447">
    <property type="component" value="Chromosome"/>
</dbReference>
<reference evidence="2" key="1">
    <citation type="submission" date="2020-05" db="EMBL/GenBank/DDBJ databases">
        <title>Frigoriglobus tundricola gen. nov., sp. nov., a psychrotolerant cellulolytic planctomycete of the family Gemmataceae with two divergent copies of 16S rRNA gene.</title>
        <authorList>
            <person name="Kulichevskaya I.S."/>
            <person name="Ivanova A.A."/>
            <person name="Naumoff D.G."/>
            <person name="Beletsky A.V."/>
            <person name="Rijpstra W.I.C."/>
            <person name="Sinninghe Damste J.S."/>
            <person name="Mardanov A.V."/>
            <person name="Ravin N.V."/>
            <person name="Dedysh S.N."/>
        </authorList>
    </citation>
    <scope>NUCLEOTIDE SEQUENCE [LARGE SCALE GENOMIC DNA]</scope>
    <source>
        <strain evidence="2">PL17</strain>
    </source>
</reference>
<evidence type="ECO:0000313" key="2">
    <source>
        <dbReference type="Proteomes" id="UP000503447"/>
    </source>
</evidence>
<dbReference type="AlphaFoldDB" id="A0A6M5YTD7"/>
<dbReference type="Gene3D" id="1.10.10.10">
    <property type="entry name" value="Winged helix-like DNA-binding domain superfamily/Winged helix DNA-binding domain"/>
    <property type="match status" value="1"/>
</dbReference>
<proteinExistence type="predicted"/>
<dbReference type="KEGG" id="ftj:FTUN_4838"/>
<dbReference type="InterPro" id="IPR036388">
    <property type="entry name" value="WH-like_DNA-bd_sf"/>
</dbReference>
<keyword evidence="2" id="KW-1185">Reference proteome</keyword>
<accession>A0A6M5YTD7</accession>
<sequence length="135" mass="15329">MQEALTRVLGVYGSRPRPFHDFTHFANTVTKTAVNWLRDQRRQARGLTSAFDEEPIAFVADPRPDVVVRALAQLETSDRLLITEGVINGLSLDELAERFLTPDERSANARRLCVRRRLHEAIARLRALYAATDTE</sequence>
<gene>
    <name evidence="1" type="ORF">FTUN_4838</name>
</gene>
<evidence type="ECO:0000313" key="1">
    <source>
        <dbReference type="EMBL" id="QJW97268.1"/>
    </source>
</evidence>
<protein>
    <submittedName>
        <fullName evidence="1">Uncharacterized protein</fullName>
    </submittedName>
</protein>
<name>A0A6M5YTD7_9BACT</name>